<dbReference type="EMBL" id="FTOO01000004">
    <property type="protein sequence ID" value="SIS78291.1"/>
    <property type="molecule type" value="Genomic_DNA"/>
</dbReference>
<reference evidence="4" key="1">
    <citation type="submission" date="2017-01" db="EMBL/GenBank/DDBJ databases">
        <authorList>
            <person name="Varghese N."/>
            <person name="Submissions S."/>
        </authorList>
    </citation>
    <scope>NUCLEOTIDE SEQUENCE [LARGE SCALE GENOMIC DNA]</scope>
    <source>
        <strain evidence="4">DSM 16176</strain>
    </source>
</reference>
<keyword evidence="2" id="KW-0732">Signal</keyword>
<dbReference type="Proteomes" id="UP000186156">
    <property type="component" value="Unassembled WGS sequence"/>
</dbReference>
<dbReference type="STRING" id="252246.SAMN05421799_10440"/>
<dbReference type="RefSeq" id="WP_076346075.1">
    <property type="nucleotide sequence ID" value="NZ_FTOO01000004.1"/>
</dbReference>
<feature type="compositionally biased region" description="Basic and acidic residues" evidence="1">
    <location>
        <begin position="113"/>
        <end position="126"/>
    </location>
</feature>
<feature type="signal peptide" evidence="2">
    <location>
        <begin position="1"/>
        <end position="23"/>
    </location>
</feature>
<evidence type="ECO:0000256" key="1">
    <source>
        <dbReference type="SAM" id="MobiDB-lite"/>
    </source>
</evidence>
<feature type="chain" id="PRO_5038479947" evidence="2">
    <location>
        <begin position="24"/>
        <end position="295"/>
    </location>
</feature>
<keyword evidence="4" id="KW-1185">Reference proteome</keyword>
<dbReference type="OrthoDB" id="2372937at2"/>
<dbReference type="AlphaFoldDB" id="A0A1N7LX56"/>
<evidence type="ECO:0000313" key="3">
    <source>
        <dbReference type="EMBL" id="SIS78291.1"/>
    </source>
</evidence>
<gene>
    <name evidence="3" type="ORF">SAMN05421799_10440</name>
</gene>
<evidence type="ECO:0000256" key="2">
    <source>
        <dbReference type="SAM" id="SignalP"/>
    </source>
</evidence>
<proteinExistence type="predicted"/>
<name>A0A1N7LX56_9BACL</name>
<evidence type="ECO:0000313" key="4">
    <source>
        <dbReference type="Proteomes" id="UP000186156"/>
    </source>
</evidence>
<accession>A0A1N7LX56</accession>
<feature type="compositionally biased region" description="Low complexity" evidence="1">
    <location>
        <begin position="138"/>
        <end position="147"/>
    </location>
</feature>
<sequence length="295" mass="31899">MNRYPSKRSVMLASLLATAIAMAIPTDPPFFAAKHAHARALHGAVAAMAPVEIEPMEERAGTGSGTKPQAPPPNGGPARQKSGAGANPGQPAGERKPAKPPSAGHSGAAKPKAATEPKPADPKPADPKPAAPKSGATAPAPNNNQPAGPESWGYTRKTAKLRIRVIDGRTKQPLQNAEVVLIETEQRFKTDAQGYTPWFDAPVLRNPRYRPMVAELHGQLGAIAYKDGYRDSIHLGIRVHEGIRQQTTIWMYKLGPADRRIEPVLYQEPYHHLWLIQLADKFRSHSQPGEGPERP</sequence>
<protein>
    <submittedName>
        <fullName evidence="3">Uncharacterized protein</fullName>
    </submittedName>
</protein>
<organism evidence="3 4">
    <name type="scientific">Alicyclobacillus vulcanalis</name>
    <dbReference type="NCBI Taxonomy" id="252246"/>
    <lineage>
        <taxon>Bacteria</taxon>
        <taxon>Bacillati</taxon>
        <taxon>Bacillota</taxon>
        <taxon>Bacilli</taxon>
        <taxon>Bacillales</taxon>
        <taxon>Alicyclobacillaceae</taxon>
        <taxon>Alicyclobacillus</taxon>
    </lineage>
</organism>
<feature type="region of interest" description="Disordered" evidence="1">
    <location>
        <begin position="57"/>
        <end position="155"/>
    </location>
</feature>